<evidence type="ECO:0000313" key="8">
    <source>
        <dbReference type="Proteomes" id="UP000011666"/>
    </source>
</evidence>
<evidence type="ECO:0000256" key="1">
    <source>
        <dbReference type="ARBA" id="ARBA00006594"/>
    </source>
</evidence>
<dbReference type="InterPro" id="IPR002941">
    <property type="entry name" value="DNA_methylase_N4/N6"/>
</dbReference>
<sequence>MDPYYSDDQVTLYLGDCLQVDAWTSADVLVTDPPYGLAFQSNRRLGAKLTRIVGDEGTAARDRMLELWGSGPGLIFGRWSVAAPKGERQRLIWWKQGTPGMGDLSIPWGPAHEDIHLLGNGWDREKTGHVRVGSVITTQGARGGAAGEENATGHPTPKPVGLMEKLLDRCPPGVVADPFAGSGSTLIAARNQGRRAIGVELEERYCEIIARRLDQMALDFGSAS</sequence>
<dbReference type="PROSITE" id="PS00092">
    <property type="entry name" value="N6_MTASE"/>
    <property type="match status" value="1"/>
</dbReference>
<dbReference type="AlphaFoldDB" id="M0QS46"/>
<dbReference type="SUPFAM" id="SSF53335">
    <property type="entry name" value="S-adenosyl-L-methionine-dependent methyltransferases"/>
    <property type="match status" value="1"/>
</dbReference>
<comment type="caution">
    <text evidence="7">The sequence shown here is derived from an EMBL/GenBank/DDBJ whole genome shotgun (WGS) entry which is preliminary data.</text>
</comment>
<evidence type="ECO:0000256" key="2">
    <source>
        <dbReference type="ARBA" id="ARBA00022603"/>
    </source>
</evidence>
<organism evidence="7 8">
    <name type="scientific">Gordonia soli NBRC 108243</name>
    <dbReference type="NCBI Taxonomy" id="1223545"/>
    <lineage>
        <taxon>Bacteria</taxon>
        <taxon>Bacillati</taxon>
        <taxon>Actinomycetota</taxon>
        <taxon>Actinomycetes</taxon>
        <taxon>Mycobacteriales</taxon>
        <taxon>Gordoniaceae</taxon>
        <taxon>Gordonia</taxon>
    </lineage>
</organism>
<dbReference type="RefSeq" id="WP_007625166.1">
    <property type="nucleotide sequence ID" value="NZ_BANX01000041.1"/>
</dbReference>
<dbReference type="GO" id="GO:0032259">
    <property type="term" value="P:methylation"/>
    <property type="evidence" value="ECO:0007669"/>
    <property type="project" value="UniProtKB-KW"/>
</dbReference>
<evidence type="ECO:0000259" key="6">
    <source>
        <dbReference type="Pfam" id="PF01555"/>
    </source>
</evidence>
<keyword evidence="3 7" id="KW-0808">Transferase</keyword>
<accession>M0QS46</accession>
<dbReference type="InterPro" id="IPR029063">
    <property type="entry name" value="SAM-dependent_MTases_sf"/>
</dbReference>
<proteinExistence type="inferred from homology"/>
<dbReference type="EC" id="2.1.1.-" evidence="4"/>
<dbReference type="GO" id="GO:0008170">
    <property type="term" value="F:N-methyltransferase activity"/>
    <property type="evidence" value="ECO:0007669"/>
    <property type="project" value="InterPro"/>
</dbReference>
<protein>
    <recommendedName>
        <fullName evidence="4">Methyltransferase</fullName>
        <ecNumber evidence="4">2.1.1.-</ecNumber>
    </recommendedName>
</protein>
<reference evidence="7 8" key="1">
    <citation type="submission" date="2013-01" db="EMBL/GenBank/DDBJ databases">
        <title>Whole genome shotgun sequence of Gordonia soli NBRC 108243.</title>
        <authorList>
            <person name="Isaki-Nakamura S."/>
            <person name="Hosoyama A."/>
            <person name="Tsuchikane K."/>
            <person name="Ando Y."/>
            <person name="Baba S."/>
            <person name="Ohji S."/>
            <person name="Hamada M."/>
            <person name="Tamura T."/>
            <person name="Yamazoe A."/>
            <person name="Yamazaki S."/>
            <person name="Fujita N."/>
        </authorList>
    </citation>
    <scope>NUCLEOTIDE SEQUENCE [LARGE SCALE GENOMIC DNA]</scope>
    <source>
        <strain evidence="7 8">NBRC 108243</strain>
    </source>
</reference>
<dbReference type="PANTHER" id="PTHR13370">
    <property type="entry name" value="RNA METHYLASE-RELATED"/>
    <property type="match status" value="1"/>
</dbReference>
<dbReference type="InterPro" id="IPR002052">
    <property type="entry name" value="DNA_methylase_N6_adenine_CS"/>
</dbReference>
<dbReference type="OrthoDB" id="9773060at2"/>
<dbReference type="eggNOG" id="COG0863">
    <property type="taxonomic scope" value="Bacteria"/>
</dbReference>
<dbReference type="GO" id="GO:0009007">
    <property type="term" value="F:site-specific DNA-methyltransferase (adenine-specific) activity"/>
    <property type="evidence" value="ECO:0007669"/>
    <property type="project" value="TreeGrafter"/>
</dbReference>
<gene>
    <name evidence="7" type="ORF">GS4_41_00600</name>
</gene>
<dbReference type="Gene3D" id="3.40.50.150">
    <property type="entry name" value="Vaccinia Virus protein VP39"/>
    <property type="match status" value="1"/>
</dbReference>
<dbReference type="EMBL" id="BANX01000041">
    <property type="protein sequence ID" value="GAC70812.1"/>
    <property type="molecule type" value="Genomic_DNA"/>
</dbReference>
<dbReference type="Proteomes" id="UP000011666">
    <property type="component" value="Unassembled WGS sequence"/>
</dbReference>
<evidence type="ECO:0000256" key="3">
    <source>
        <dbReference type="ARBA" id="ARBA00022679"/>
    </source>
</evidence>
<evidence type="ECO:0000256" key="5">
    <source>
        <dbReference type="SAM" id="MobiDB-lite"/>
    </source>
</evidence>
<keyword evidence="2 7" id="KW-0489">Methyltransferase</keyword>
<dbReference type="GO" id="GO:0003677">
    <property type="term" value="F:DNA binding"/>
    <property type="evidence" value="ECO:0007669"/>
    <property type="project" value="InterPro"/>
</dbReference>
<evidence type="ECO:0000313" key="7">
    <source>
        <dbReference type="EMBL" id="GAC70812.1"/>
    </source>
</evidence>
<dbReference type="Pfam" id="PF01555">
    <property type="entry name" value="N6_N4_Mtase"/>
    <property type="match status" value="1"/>
</dbReference>
<keyword evidence="8" id="KW-1185">Reference proteome</keyword>
<evidence type="ECO:0000256" key="4">
    <source>
        <dbReference type="RuleBase" id="RU362026"/>
    </source>
</evidence>
<dbReference type="PANTHER" id="PTHR13370:SF3">
    <property type="entry name" value="TRNA (GUANINE(10)-N2)-METHYLTRANSFERASE HOMOLOG"/>
    <property type="match status" value="1"/>
</dbReference>
<comment type="similarity">
    <text evidence="1 4">Belongs to the N(4)/N(6)-methyltransferase family.</text>
</comment>
<dbReference type="PRINTS" id="PR00508">
    <property type="entry name" value="S21N4MTFRASE"/>
</dbReference>
<feature type="domain" description="DNA methylase N-4/N-6" evidence="6">
    <location>
        <begin position="149"/>
        <end position="210"/>
    </location>
</feature>
<dbReference type="InterPro" id="IPR001091">
    <property type="entry name" value="RM_Methyltransferase"/>
</dbReference>
<feature type="region of interest" description="Disordered" evidence="5">
    <location>
        <begin position="138"/>
        <end position="159"/>
    </location>
</feature>
<dbReference type="STRING" id="1223545.GS4_41_00600"/>
<dbReference type="GO" id="GO:0005737">
    <property type="term" value="C:cytoplasm"/>
    <property type="evidence" value="ECO:0007669"/>
    <property type="project" value="TreeGrafter"/>
</dbReference>
<name>M0QS46_9ACTN</name>